<proteinExistence type="predicted"/>
<dbReference type="InterPro" id="IPR030190">
    <property type="entry name" value="MacA_alpha-hairpin_sf"/>
</dbReference>
<dbReference type="SUPFAM" id="SSF111369">
    <property type="entry name" value="HlyD-like secretion proteins"/>
    <property type="match status" value="2"/>
</dbReference>
<dbReference type="GO" id="GO:0019898">
    <property type="term" value="C:extrinsic component of membrane"/>
    <property type="evidence" value="ECO:0007669"/>
    <property type="project" value="InterPro"/>
</dbReference>
<organism evidence="6">
    <name type="scientific">uncultured Desulfobacterium sp</name>
    <dbReference type="NCBI Taxonomy" id="201089"/>
    <lineage>
        <taxon>Bacteria</taxon>
        <taxon>Pseudomonadati</taxon>
        <taxon>Thermodesulfobacteriota</taxon>
        <taxon>Desulfobacteria</taxon>
        <taxon>Desulfobacterales</taxon>
        <taxon>Desulfobacteriaceae</taxon>
        <taxon>Desulfobacterium</taxon>
        <taxon>environmental samples</taxon>
    </lineage>
</organism>
<keyword evidence="3" id="KW-0472">Membrane</keyword>
<dbReference type="EMBL" id="OJIN01000146">
    <property type="protein sequence ID" value="SPD74485.1"/>
    <property type="molecule type" value="Genomic_DNA"/>
</dbReference>
<dbReference type="GO" id="GO:1990961">
    <property type="term" value="P:xenobiotic detoxification by transmembrane export across the plasma membrane"/>
    <property type="evidence" value="ECO:0007669"/>
    <property type="project" value="InterPro"/>
</dbReference>
<dbReference type="Gene3D" id="2.40.30.170">
    <property type="match status" value="1"/>
</dbReference>
<evidence type="ECO:0000313" key="6">
    <source>
        <dbReference type="EMBL" id="SPD74485.1"/>
    </source>
</evidence>
<keyword evidence="3" id="KW-0812">Transmembrane</keyword>
<protein>
    <submittedName>
        <fullName evidence="6">Multidrug resistance efflux pump</fullName>
    </submittedName>
</protein>
<evidence type="ECO:0000256" key="3">
    <source>
        <dbReference type="SAM" id="Phobius"/>
    </source>
</evidence>
<dbReference type="Pfam" id="PF25917">
    <property type="entry name" value="BSH_RND"/>
    <property type="match status" value="1"/>
</dbReference>
<evidence type="ECO:0000256" key="1">
    <source>
        <dbReference type="ARBA" id="ARBA00004196"/>
    </source>
</evidence>
<gene>
    <name evidence="6" type="ORF">PITCH_A230171</name>
</gene>
<dbReference type="Pfam" id="PF25954">
    <property type="entry name" value="Beta-barrel_RND_2"/>
    <property type="match status" value="1"/>
</dbReference>
<dbReference type="InterPro" id="IPR058792">
    <property type="entry name" value="Beta-barrel_RND_2"/>
</dbReference>
<dbReference type="PRINTS" id="PR01490">
    <property type="entry name" value="RTXTOXIND"/>
</dbReference>
<dbReference type="Gene3D" id="2.40.50.100">
    <property type="match status" value="1"/>
</dbReference>
<feature type="domain" description="Multidrug resistance protein MdtA-like barrel-sandwich hybrid" evidence="4">
    <location>
        <begin position="52"/>
        <end position="294"/>
    </location>
</feature>
<comment type="subcellular location">
    <subcellularLocation>
        <location evidence="1">Cell envelope</location>
    </subcellularLocation>
</comment>
<dbReference type="InterPro" id="IPR058625">
    <property type="entry name" value="MdtA-like_BSH"/>
</dbReference>
<feature type="transmembrane region" description="Helical" evidence="3">
    <location>
        <begin position="14"/>
        <end position="33"/>
    </location>
</feature>
<dbReference type="InterPro" id="IPR050739">
    <property type="entry name" value="MFP"/>
</dbReference>
<dbReference type="AlphaFoldDB" id="A0A445MYD8"/>
<dbReference type="PANTHER" id="PTHR30386:SF19">
    <property type="entry name" value="MULTIDRUG EXPORT PROTEIN EMRA-RELATED"/>
    <property type="match status" value="1"/>
</dbReference>
<reference evidence="6" key="1">
    <citation type="submission" date="2018-01" db="EMBL/GenBank/DDBJ databases">
        <authorList>
            <person name="Regsiter A."/>
            <person name="William W."/>
        </authorList>
    </citation>
    <scope>NUCLEOTIDE SEQUENCE</scope>
    <source>
        <strain evidence="6">TRIP AH-1</strain>
    </source>
</reference>
<feature type="domain" description="CusB-like beta-barrel" evidence="5">
    <location>
        <begin position="300"/>
        <end position="343"/>
    </location>
</feature>
<feature type="coiled-coil region" evidence="2">
    <location>
        <begin position="201"/>
        <end position="259"/>
    </location>
</feature>
<accession>A0A445MYD8</accession>
<evidence type="ECO:0000259" key="4">
    <source>
        <dbReference type="Pfam" id="PF25917"/>
    </source>
</evidence>
<feature type="coiled-coil region" evidence="2">
    <location>
        <begin position="89"/>
        <end position="169"/>
    </location>
</feature>
<sequence length="398" mass="43682">MADEPKKKNNHKRWLITAVILFIAGGALGYYLWSRGKISTDDAYVDGHIYVIAPRVSGYITDVYVTDNQGVKKDQVLVTIDPTTYEVALAETKAALAEAEATLTSLELGVPLELTQTSQRVRAAQADLASLRNSLEMARKQEEAAEQNLKQAEAENDQAVLDLRRMEDLRKTNSIPQSTLDKAQTLYQTTLAKLGSVRAERDASKERSESLASQLARQEANIELAATGKDLAEIKNRQVKAQQAKVDLARARVKQAELDLGYTNIISPTEGFITRKNVEPGLMASKGQPLAAVVPLNQGEVWVTANYKETQLSDVRQGQAVDIRVDTYPGFTFKGKVDSIMAGTGAAFSLFPPENASGNFVKVVQRIPVKITFEEVDNESLPVLRIGMSVIPTIFTDK</sequence>
<keyword evidence="2" id="KW-0175">Coiled coil</keyword>
<name>A0A445MYD8_9BACT</name>
<evidence type="ECO:0000259" key="5">
    <source>
        <dbReference type="Pfam" id="PF25954"/>
    </source>
</evidence>
<evidence type="ECO:0000256" key="2">
    <source>
        <dbReference type="SAM" id="Coils"/>
    </source>
</evidence>
<dbReference type="GO" id="GO:1990195">
    <property type="term" value="C:macrolide transmembrane transporter complex"/>
    <property type="evidence" value="ECO:0007669"/>
    <property type="project" value="InterPro"/>
</dbReference>
<dbReference type="GO" id="GO:0030313">
    <property type="term" value="C:cell envelope"/>
    <property type="evidence" value="ECO:0007669"/>
    <property type="project" value="UniProtKB-SubCell"/>
</dbReference>
<dbReference type="PANTHER" id="PTHR30386">
    <property type="entry name" value="MEMBRANE FUSION SUBUNIT OF EMRAB-TOLC MULTIDRUG EFFLUX PUMP"/>
    <property type="match status" value="1"/>
</dbReference>
<dbReference type="Gene3D" id="6.10.140.1990">
    <property type="match status" value="1"/>
</dbReference>
<keyword evidence="3" id="KW-1133">Transmembrane helix</keyword>